<dbReference type="InterPro" id="IPR002553">
    <property type="entry name" value="Clathrin/coatomer_adapt-like_N"/>
</dbReference>
<keyword evidence="9" id="KW-1185">Reference proteome</keyword>
<name>A0A8S9YCN9_9TREM</name>
<keyword evidence="5" id="KW-0653">Protein transport</keyword>
<reference evidence="8" key="1">
    <citation type="submission" date="2019-07" db="EMBL/GenBank/DDBJ databases">
        <title>Annotation for the trematode Paragonimus miyazaki's.</title>
        <authorList>
            <person name="Choi Y.-J."/>
        </authorList>
    </citation>
    <scope>NUCLEOTIDE SEQUENCE</scope>
    <source>
        <strain evidence="8">Japan</strain>
    </source>
</reference>
<evidence type="ECO:0000313" key="9">
    <source>
        <dbReference type="Proteomes" id="UP000822476"/>
    </source>
</evidence>
<comment type="caution">
    <text evidence="8">The sequence shown here is derived from an EMBL/GenBank/DDBJ whole genome shotgun (WGS) entry which is preliminary data.</text>
</comment>
<dbReference type="InterPro" id="IPR016024">
    <property type="entry name" value="ARM-type_fold"/>
</dbReference>
<evidence type="ECO:0000256" key="2">
    <source>
        <dbReference type="ARBA" id="ARBA00006613"/>
    </source>
</evidence>
<evidence type="ECO:0000256" key="6">
    <source>
        <dbReference type="ARBA" id="ARBA00023136"/>
    </source>
</evidence>
<dbReference type="Gene3D" id="1.25.10.10">
    <property type="entry name" value="Leucine-rich Repeat Variant"/>
    <property type="match status" value="1"/>
</dbReference>
<dbReference type="PANTHER" id="PTHR22781:SF12">
    <property type="entry name" value="AP-3 COMPLEX SUBUNIT DELTA-1"/>
    <property type="match status" value="1"/>
</dbReference>
<feature type="domain" description="Clathrin/coatomer adaptor adaptin-like N-terminal" evidence="7">
    <location>
        <begin position="32"/>
        <end position="156"/>
    </location>
</feature>
<comment type="similarity">
    <text evidence="2">Belongs to the adaptor complexes large subunit family.</text>
</comment>
<dbReference type="GO" id="GO:0006623">
    <property type="term" value="P:protein targeting to vacuole"/>
    <property type="evidence" value="ECO:0007669"/>
    <property type="project" value="TreeGrafter"/>
</dbReference>
<dbReference type="InterPro" id="IPR017105">
    <property type="entry name" value="AP3_complex_dsu"/>
</dbReference>
<dbReference type="GO" id="GO:0016182">
    <property type="term" value="P:synaptic vesicle budding from endosome"/>
    <property type="evidence" value="ECO:0007669"/>
    <property type="project" value="TreeGrafter"/>
</dbReference>
<evidence type="ECO:0000259" key="7">
    <source>
        <dbReference type="Pfam" id="PF01602"/>
    </source>
</evidence>
<organism evidence="8 9">
    <name type="scientific">Paragonimus skrjabini miyazakii</name>
    <dbReference type="NCBI Taxonomy" id="59628"/>
    <lineage>
        <taxon>Eukaryota</taxon>
        <taxon>Metazoa</taxon>
        <taxon>Spiralia</taxon>
        <taxon>Lophotrochozoa</taxon>
        <taxon>Platyhelminthes</taxon>
        <taxon>Trematoda</taxon>
        <taxon>Digenea</taxon>
        <taxon>Plagiorchiida</taxon>
        <taxon>Troglotremata</taxon>
        <taxon>Troglotrematidae</taxon>
        <taxon>Paragonimus</taxon>
    </lineage>
</organism>
<evidence type="ECO:0000256" key="5">
    <source>
        <dbReference type="ARBA" id="ARBA00022927"/>
    </source>
</evidence>
<dbReference type="Proteomes" id="UP000822476">
    <property type="component" value="Unassembled WGS sequence"/>
</dbReference>
<dbReference type="OrthoDB" id="6249636at2759"/>
<dbReference type="GO" id="GO:0030123">
    <property type="term" value="C:AP-3 adaptor complex"/>
    <property type="evidence" value="ECO:0007669"/>
    <property type="project" value="InterPro"/>
</dbReference>
<keyword evidence="6" id="KW-0472">Membrane</keyword>
<dbReference type="PANTHER" id="PTHR22781">
    <property type="entry name" value="DELTA ADAPTIN-RELATED"/>
    <property type="match status" value="1"/>
</dbReference>
<sequence>MALSTVKGTLERVLDKNVQDLVRGIRNHKNDEAKYINECLDEIKNEIKQGSFACKSNAVAKLVYLQMLGYDISWAMFNTVEVMSCQKFTFKRVGYLAASQSFHPGSDVLLLTPNLIRKDLCSANMYDAGIALSGLSCFMTSDLAMDLHNDILALVSTCGSIALP</sequence>
<dbReference type="GO" id="GO:1904115">
    <property type="term" value="C:axon cytoplasm"/>
    <property type="evidence" value="ECO:0007669"/>
    <property type="project" value="GOC"/>
</dbReference>
<accession>A0A8S9YCN9</accession>
<dbReference type="GO" id="GO:0006896">
    <property type="term" value="P:Golgi to vacuole transport"/>
    <property type="evidence" value="ECO:0007669"/>
    <property type="project" value="TreeGrafter"/>
</dbReference>
<dbReference type="GO" id="GO:0043195">
    <property type="term" value="C:terminal bouton"/>
    <property type="evidence" value="ECO:0007669"/>
    <property type="project" value="TreeGrafter"/>
</dbReference>
<dbReference type="GO" id="GO:0048499">
    <property type="term" value="P:synaptic vesicle membrane organization"/>
    <property type="evidence" value="ECO:0007669"/>
    <property type="project" value="TreeGrafter"/>
</dbReference>
<proteinExistence type="inferred from homology"/>
<gene>
    <name evidence="8" type="ORF">EG68_12555</name>
</gene>
<evidence type="ECO:0000256" key="4">
    <source>
        <dbReference type="ARBA" id="ARBA00022737"/>
    </source>
</evidence>
<evidence type="ECO:0000256" key="1">
    <source>
        <dbReference type="ARBA" id="ARBA00004308"/>
    </source>
</evidence>
<dbReference type="GO" id="GO:0098943">
    <property type="term" value="P:neurotransmitter receptor transport, postsynaptic endosome to lysosome"/>
    <property type="evidence" value="ECO:0007669"/>
    <property type="project" value="TreeGrafter"/>
</dbReference>
<keyword evidence="4" id="KW-0677">Repeat</keyword>
<dbReference type="InterPro" id="IPR011989">
    <property type="entry name" value="ARM-like"/>
</dbReference>
<comment type="subcellular location">
    <subcellularLocation>
        <location evidence="1">Endomembrane system</location>
    </subcellularLocation>
</comment>
<protein>
    <recommendedName>
        <fullName evidence="7">Clathrin/coatomer adaptor adaptin-like N-terminal domain-containing protein</fullName>
    </recommendedName>
</protein>
<dbReference type="SUPFAM" id="SSF48371">
    <property type="entry name" value="ARM repeat"/>
    <property type="match status" value="1"/>
</dbReference>
<dbReference type="GO" id="GO:0048490">
    <property type="term" value="P:anterograde synaptic vesicle transport"/>
    <property type="evidence" value="ECO:0007669"/>
    <property type="project" value="TreeGrafter"/>
</dbReference>
<dbReference type="GO" id="GO:0010008">
    <property type="term" value="C:endosome membrane"/>
    <property type="evidence" value="ECO:0007669"/>
    <property type="project" value="TreeGrafter"/>
</dbReference>
<keyword evidence="3" id="KW-0813">Transport</keyword>
<evidence type="ECO:0000313" key="8">
    <source>
        <dbReference type="EMBL" id="KAF7234076.1"/>
    </source>
</evidence>
<dbReference type="FunFam" id="1.25.10.10:FF:001926">
    <property type="entry name" value="Uncharacterized protein"/>
    <property type="match status" value="1"/>
</dbReference>
<dbReference type="GO" id="GO:0098830">
    <property type="term" value="C:presynaptic endosome"/>
    <property type="evidence" value="ECO:0007669"/>
    <property type="project" value="TreeGrafter"/>
</dbReference>
<dbReference type="EMBL" id="JTDE01013541">
    <property type="protein sequence ID" value="KAF7234076.1"/>
    <property type="molecule type" value="Genomic_DNA"/>
</dbReference>
<evidence type="ECO:0000256" key="3">
    <source>
        <dbReference type="ARBA" id="ARBA00022448"/>
    </source>
</evidence>
<dbReference type="Pfam" id="PF01602">
    <property type="entry name" value="Adaptin_N"/>
    <property type="match status" value="1"/>
</dbReference>
<dbReference type="AlphaFoldDB" id="A0A8S9YCN9"/>